<dbReference type="GO" id="GO:0098552">
    <property type="term" value="C:side of membrane"/>
    <property type="evidence" value="ECO:0007669"/>
    <property type="project" value="UniProtKB-KW"/>
</dbReference>
<keyword evidence="4" id="KW-0336">GPI-anchor</keyword>
<accession>A0A6N2BE28</accession>
<keyword evidence="9" id="KW-0812">Transmembrane</keyword>
<evidence type="ECO:0000256" key="10">
    <source>
        <dbReference type="SAM" id="SignalP"/>
    </source>
</evidence>
<proteinExistence type="inferred from homology"/>
<name>A0A6N2BE28_SOLCI</name>
<feature type="chain" id="PRO_5026775314" description="Bifunctional inhibitor/plant lipid transfer protein/seed storage helical domain-containing protein" evidence="10">
    <location>
        <begin position="25"/>
        <end position="148"/>
    </location>
</feature>
<keyword evidence="3" id="KW-1003">Cell membrane</keyword>
<dbReference type="CDD" id="cd00010">
    <property type="entry name" value="AAI_LTSS"/>
    <property type="match status" value="1"/>
</dbReference>
<protein>
    <recommendedName>
        <fullName evidence="11">Bifunctional inhibitor/plant lipid transfer protein/seed storage helical domain-containing protein</fullName>
    </recommendedName>
</protein>
<evidence type="ECO:0000256" key="2">
    <source>
        <dbReference type="ARBA" id="ARBA00009748"/>
    </source>
</evidence>
<dbReference type="InterPro" id="IPR036312">
    <property type="entry name" value="Bifun_inhib/LTP/seed_sf"/>
</dbReference>
<keyword evidence="8" id="KW-0449">Lipoprotein</keyword>
<evidence type="ECO:0000256" key="5">
    <source>
        <dbReference type="ARBA" id="ARBA00022729"/>
    </source>
</evidence>
<feature type="transmembrane region" description="Helical" evidence="9">
    <location>
        <begin position="127"/>
        <end position="147"/>
    </location>
</feature>
<dbReference type="Pfam" id="PF14368">
    <property type="entry name" value="LTP_2"/>
    <property type="match status" value="1"/>
</dbReference>
<feature type="domain" description="Bifunctional inhibitor/plant lipid transfer protein/seed storage helical" evidence="11">
    <location>
        <begin position="30"/>
        <end position="108"/>
    </location>
</feature>
<evidence type="ECO:0000256" key="8">
    <source>
        <dbReference type="ARBA" id="ARBA00023288"/>
    </source>
</evidence>
<comment type="caution">
    <text evidence="12">The sequence shown here is derived from an EMBL/GenBank/DDBJ whole genome shotgun (WGS) entry which is preliminary data.</text>
</comment>
<gene>
    <name evidence="12" type="ORF">EJD97_012081</name>
</gene>
<comment type="subcellular location">
    <subcellularLocation>
        <location evidence="1">Cell membrane</location>
        <topology evidence="1">Lipid-anchor</topology>
        <topology evidence="1">GPI-anchor</topology>
    </subcellularLocation>
</comment>
<evidence type="ECO:0000256" key="3">
    <source>
        <dbReference type="ARBA" id="ARBA00022475"/>
    </source>
</evidence>
<keyword evidence="9" id="KW-1133">Transmembrane helix</keyword>
<evidence type="ECO:0000256" key="4">
    <source>
        <dbReference type="ARBA" id="ARBA00022622"/>
    </source>
</evidence>
<evidence type="ECO:0000256" key="6">
    <source>
        <dbReference type="ARBA" id="ARBA00023157"/>
    </source>
</evidence>
<evidence type="ECO:0000256" key="9">
    <source>
        <dbReference type="SAM" id="Phobius"/>
    </source>
</evidence>
<organism evidence="12">
    <name type="scientific">Solanum chilense</name>
    <name type="common">Tomato</name>
    <name type="synonym">Lycopersicon chilense</name>
    <dbReference type="NCBI Taxonomy" id="4083"/>
    <lineage>
        <taxon>Eukaryota</taxon>
        <taxon>Viridiplantae</taxon>
        <taxon>Streptophyta</taxon>
        <taxon>Embryophyta</taxon>
        <taxon>Tracheophyta</taxon>
        <taxon>Spermatophyta</taxon>
        <taxon>Magnoliopsida</taxon>
        <taxon>eudicotyledons</taxon>
        <taxon>Gunneridae</taxon>
        <taxon>Pentapetalae</taxon>
        <taxon>asterids</taxon>
        <taxon>lamiids</taxon>
        <taxon>Solanales</taxon>
        <taxon>Solanaceae</taxon>
        <taxon>Solanoideae</taxon>
        <taxon>Solaneae</taxon>
        <taxon>Solanum</taxon>
        <taxon>Solanum subgen. Lycopersicon</taxon>
    </lineage>
</organism>
<dbReference type="InterPro" id="IPR043325">
    <property type="entry name" value="LTSS"/>
</dbReference>
<keyword evidence="9" id="KW-0472">Membrane</keyword>
<dbReference type="Gene3D" id="1.10.110.10">
    <property type="entry name" value="Plant lipid-transfer and hydrophobic proteins"/>
    <property type="match status" value="1"/>
</dbReference>
<evidence type="ECO:0000259" key="11">
    <source>
        <dbReference type="SMART" id="SM00499"/>
    </source>
</evidence>
<dbReference type="PANTHER" id="PTHR33044">
    <property type="entry name" value="BIFUNCTIONAL INHIBITOR/LIPID-TRANSFER PROTEIN/SEED STORAGE 2S ALBUMIN SUPERFAMILY PROTEIN-RELATED"/>
    <property type="match status" value="1"/>
</dbReference>
<feature type="signal peptide" evidence="10">
    <location>
        <begin position="1"/>
        <end position="24"/>
    </location>
</feature>
<keyword evidence="5 10" id="KW-0732">Signal</keyword>
<dbReference type="InterPro" id="IPR016140">
    <property type="entry name" value="Bifunc_inhib/LTP/seed_store"/>
</dbReference>
<dbReference type="AlphaFoldDB" id="A0A6N2BE28"/>
<dbReference type="EMBL" id="RXGB01003082">
    <property type="protein sequence ID" value="TMW93172.1"/>
    <property type="molecule type" value="Genomic_DNA"/>
</dbReference>
<dbReference type="SMART" id="SM00499">
    <property type="entry name" value="AAI"/>
    <property type="match status" value="1"/>
</dbReference>
<keyword evidence="6" id="KW-1015">Disulfide bond</keyword>
<reference evidence="12" key="1">
    <citation type="submission" date="2019-05" db="EMBL/GenBank/DDBJ databases">
        <title>The de novo reference genome and transcriptome assemblies of the wild tomato species Solanum chilense.</title>
        <authorList>
            <person name="Stam R."/>
            <person name="Nosenko T."/>
            <person name="Hoerger A.C."/>
            <person name="Stephan W."/>
            <person name="Seidel M.A."/>
            <person name="Kuhn J.M.M."/>
            <person name="Haberer G."/>
            <person name="Tellier A."/>
        </authorList>
    </citation>
    <scope>NUCLEOTIDE SEQUENCE</scope>
    <source>
        <tissue evidence="12">Mature leaves</tissue>
    </source>
</reference>
<evidence type="ECO:0000256" key="7">
    <source>
        <dbReference type="ARBA" id="ARBA00023180"/>
    </source>
</evidence>
<evidence type="ECO:0000256" key="1">
    <source>
        <dbReference type="ARBA" id="ARBA00004609"/>
    </source>
</evidence>
<comment type="similarity">
    <text evidence="2">Belongs to the plant LTP family.</text>
</comment>
<keyword evidence="7" id="KW-0325">Glycoprotein</keyword>
<dbReference type="GO" id="GO:0005886">
    <property type="term" value="C:plasma membrane"/>
    <property type="evidence" value="ECO:0007669"/>
    <property type="project" value="UniProtKB-SubCell"/>
</dbReference>
<sequence length="148" mass="15707">MADQRYEMSLALIVFAVIWTGVIAQESDDCTNVWISMSPCLNYYADSTSPQFSGCCTQLSTVVDENSECLCQVLKGGSNSDLGLNINQTRLSALITACKVQTPPASSCNGRGSASQGGSNDATSTNMAAPFSFFFLLIASYASIINIT</sequence>
<dbReference type="SUPFAM" id="SSF47699">
    <property type="entry name" value="Bifunctional inhibitor/lipid-transfer protein/seed storage 2S albumin"/>
    <property type="match status" value="1"/>
</dbReference>
<evidence type="ECO:0000313" key="12">
    <source>
        <dbReference type="EMBL" id="TMW93172.1"/>
    </source>
</evidence>